<dbReference type="Pfam" id="PF06280">
    <property type="entry name" value="fn3_5"/>
    <property type="match status" value="1"/>
</dbReference>
<evidence type="ECO:0000256" key="12">
    <source>
        <dbReference type="SAM" id="SignalP"/>
    </source>
</evidence>
<dbReference type="PROSITE" id="PS00136">
    <property type="entry name" value="SUBTILASE_ASP"/>
    <property type="match status" value="1"/>
</dbReference>
<keyword evidence="3" id="KW-0964">Secreted</keyword>
<dbReference type="InterPro" id="IPR013783">
    <property type="entry name" value="Ig-like_fold"/>
</dbReference>
<dbReference type="PROSITE" id="PS51892">
    <property type="entry name" value="SUBTILASE"/>
    <property type="match status" value="1"/>
</dbReference>
<reference evidence="16 17" key="1">
    <citation type="submission" date="2019-09" db="EMBL/GenBank/DDBJ databases">
        <title>In-depth cultivation of the pig gut microbiome towards novel bacterial diversity and tailored functional studies.</title>
        <authorList>
            <person name="Wylensek D."/>
            <person name="Hitch T.C.A."/>
            <person name="Clavel T."/>
        </authorList>
    </citation>
    <scope>NUCLEOTIDE SEQUENCE [LARGE SCALE GENOMIC DNA]</scope>
    <source>
        <strain evidence="16 17">WCA3-693-APC-4?</strain>
    </source>
</reference>
<evidence type="ECO:0000256" key="9">
    <source>
        <dbReference type="PROSITE-ProRule" id="PRU01240"/>
    </source>
</evidence>
<dbReference type="GO" id="GO:0006508">
    <property type="term" value="P:proteolysis"/>
    <property type="evidence" value="ECO:0007669"/>
    <property type="project" value="UniProtKB-KW"/>
</dbReference>
<dbReference type="GO" id="GO:0016020">
    <property type="term" value="C:membrane"/>
    <property type="evidence" value="ECO:0007669"/>
    <property type="project" value="InterPro"/>
</dbReference>
<evidence type="ECO:0000256" key="11">
    <source>
        <dbReference type="SAM" id="MobiDB-lite"/>
    </source>
</evidence>
<organism evidence="16 17">
    <name type="scientific">Tissierella pigra</name>
    <dbReference type="NCBI Taxonomy" id="2607614"/>
    <lineage>
        <taxon>Bacteria</taxon>
        <taxon>Bacillati</taxon>
        <taxon>Bacillota</taxon>
        <taxon>Tissierellia</taxon>
        <taxon>Tissierellales</taxon>
        <taxon>Tissierellaceae</taxon>
        <taxon>Tissierella</taxon>
    </lineage>
</organism>
<dbReference type="Gene3D" id="3.40.50.200">
    <property type="entry name" value="Peptidase S8/S53 domain"/>
    <property type="match status" value="2"/>
</dbReference>
<evidence type="ECO:0000256" key="2">
    <source>
        <dbReference type="ARBA" id="ARBA00022512"/>
    </source>
</evidence>
<proteinExistence type="inferred from homology"/>
<feature type="domain" description="Peptidase S8/S53" evidence="13">
    <location>
        <begin position="181"/>
        <end position="739"/>
    </location>
</feature>
<name>A0A6N7XFY9_9FIRM</name>
<dbReference type="PRINTS" id="PR00723">
    <property type="entry name" value="SUBTILISIN"/>
</dbReference>
<dbReference type="InterPro" id="IPR036852">
    <property type="entry name" value="Peptidase_S8/S53_dom_sf"/>
</dbReference>
<dbReference type="InterPro" id="IPR003137">
    <property type="entry name" value="PA_domain"/>
</dbReference>
<dbReference type="Gene3D" id="3.50.30.30">
    <property type="match status" value="1"/>
</dbReference>
<keyword evidence="7 9" id="KW-0720">Serine protease</keyword>
<keyword evidence="6 9" id="KW-0378">Hydrolase</keyword>
<gene>
    <name evidence="16" type="ORF">FYJ83_03980</name>
</gene>
<comment type="caution">
    <text evidence="16">The sequence shown here is derived from an EMBL/GenBank/DDBJ whole genome shotgun (WGS) entry which is preliminary data.</text>
</comment>
<dbReference type="SUPFAM" id="SSF52743">
    <property type="entry name" value="Subtilisin-like"/>
    <property type="match status" value="1"/>
</dbReference>
<dbReference type="GO" id="GO:0004252">
    <property type="term" value="F:serine-type endopeptidase activity"/>
    <property type="evidence" value="ECO:0007669"/>
    <property type="project" value="UniProtKB-UniRule"/>
</dbReference>
<feature type="active site" description="Charge relay system" evidence="8 9">
    <location>
        <position position="251"/>
    </location>
</feature>
<feature type="active site" description="Charge relay system" evidence="8 9">
    <location>
        <position position="190"/>
    </location>
</feature>
<feature type="domain" description="C5a peptidase/Subtilisin-like protease SBT2-like Fn3-like" evidence="15">
    <location>
        <begin position="764"/>
        <end position="878"/>
    </location>
</feature>
<dbReference type="PROSITE" id="PS00138">
    <property type="entry name" value="SUBTILASE_SER"/>
    <property type="match status" value="1"/>
</dbReference>
<evidence type="ECO:0000256" key="6">
    <source>
        <dbReference type="ARBA" id="ARBA00022801"/>
    </source>
</evidence>
<evidence type="ECO:0000256" key="3">
    <source>
        <dbReference type="ARBA" id="ARBA00022525"/>
    </source>
</evidence>
<keyword evidence="5 12" id="KW-0732">Signal</keyword>
<evidence type="ECO:0000259" key="13">
    <source>
        <dbReference type="Pfam" id="PF00082"/>
    </source>
</evidence>
<comment type="similarity">
    <text evidence="1 9 10">Belongs to the peptidase S8 family.</text>
</comment>
<dbReference type="InterPro" id="IPR050131">
    <property type="entry name" value="Peptidase_S8_subtilisin-like"/>
</dbReference>
<dbReference type="RefSeq" id="WP_154439049.1">
    <property type="nucleotide sequence ID" value="NZ_VUNQ01000005.1"/>
</dbReference>
<dbReference type="InterPro" id="IPR023828">
    <property type="entry name" value="Peptidase_S8_Ser-AS"/>
</dbReference>
<dbReference type="SUPFAM" id="SSF52025">
    <property type="entry name" value="PA domain"/>
    <property type="match status" value="1"/>
</dbReference>
<feature type="region of interest" description="Disordered" evidence="11">
    <location>
        <begin position="1346"/>
        <end position="1369"/>
    </location>
</feature>
<evidence type="ECO:0000256" key="7">
    <source>
        <dbReference type="ARBA" id="ARBA00022825"/>
    </source>
</evidence>
<protein>
    <submittedName>
        <fullName evidence="16">S8 family serine peptidase</fullName>
    </submittedName>
</protein>
<evidence type="ECO:0000256" key="8">
    <source>
        <dbReference type="PIRSR" id="PIRSR615500-1"/>
    </source>
</evidence>
<dbReference type="Proteomes" id="UP000469523">
    <property type="component" value="Unassembled WGS sequence"/>
</dbReference>
<evidence type="ECO:0000256" key="4">
    <source>
        <dbReference type="ARBA" id="ARBA00022670"/>
    </source>
</evidence>
<keyword evidence="17" id="KW-1185">Reference proteome</keyword>
<dbReference type="InterPro" id="IPR015500">
    <property type="entry name" value="Peptidase_S8_subtilisin-rel"/>
</dbReference>
<feature type="chain" id="PRO_5026704754" evidence="12">
    <location>
        <begin position="25"/>
        <end position="1369"/>
    </location>
</feature>
<dbReference type="PANTHER" id="PTHR43806">
    <property type="entry name" value="PEPTIDASE S8"/>
    <property type="match status" value="1"/>
</dbReference>
<evidence type="ECO:0000313" key="17">
    <source>
        <dbReference type="Proteomes" id="UP000469523"/>
    </source>
</evidence>
<accession>A0A6N7XFY9</accession>
<dbReference type="InterPro" id="IPR023827">
    <property type="entry name" value="Peptidase_S8_Asp-AS"/>
</dbReference>
<feature type="compositionally biased region" description="Acidic residues" evidence="11">
    <location>
        <begin position="1358"/>
        <end position="1369"/>
    </location>
</feature>
<sequence length="1369" mass="151290">MKRFNKLLSLILVLSLILPGVVFAENEVPSNQELSNSVTEMFEKADVDRDEYFTPEQEVRIVVELDSNPGIVHATRRGVEYSELSMAEINDIERNIFMEQETVKNSISRITDMEYINDFHITFNGFSGNVKYGDIKSIEALPSVKKVYIANEYNRPEAEINMVTSNDMVYSQLAWAAGYEGEGTVVSIIDTGIDPGHKDMVLSEGTTPKLEEKDIEEAKLERGKYFTKKVPFGYNYYDLNNQILDFGSGPHGMHVAGTVGANGDTNNGGIKGVAPEAQLLAMKVFSNDPIYATTFSDIYLKAIEDSIKLGVDALNMSLGSTASFFIDDSPEDVAITNAVENGVVCLISAGNSGYNVYGTSGAPNYGFPTKENPDVGVVGGPSLNTDSISIASVENTNQLVNQLSYKVNGKKQGAPMSIAGSIDPSRVFTNEVEVIDAGFGAPEDFEDKDLKGKVALMMRGVAPGSSFSGAFTDKIINAQKAGAAGAIIYNHQSGGEELISMQYPDTGIIPAVFIGYSHGIGILNMGGTTPVLPSNSIILNPNAYDIRFLNSSSKAQEELITTYNKKLPIYLKLNTDLIVDILGNKTGLDKLPETVKYSDVNGTESIRGFTESVGTQRLIKFESEMLSVVNPKGGLMSDFTSWGTTPSLEMKPELTAPGGQIYSTFNNDKYGIMSGTSMAAPHVAGGSAIVMQYLKQDARYSDLTPQEQARLAKVLLMNTATPVVDEYEVEVSPRRQGAGTMNVNAAVNTPVRIVNVDTNEAKFELRDFEDKSFTMNFIAINDSDEDLTYAVDTTVLKDIIDTSTPVALNVLESEYVDATIDGESTITIPAKGRIEFSIEVDFSKDKNVYRNMFIEGFVRFEDAREGELAVNPTLGVPFIGFYGDWGEPKVVDNMRFLDEEGTSYFNTSGILRFDENDSGYYYTDGVFLSPETDSGKKYGTDSMLPYISFLRNAEIVKYNVLDKDGDLLRTIAIQNFVRKHYRDGSRARALQTMIKDAQWDGTVNGERLSDGEYIFEIQSKIHYKGAEIQSKQIPVIIDTTKPIVKDLVFNSENADLSWEVEEKGSGIMGFDIYLNDKLATSIKGNLTQNKYKVNIAKNLVDGTAYEIAVVAYDRAFNEGRSTVKTDVGQVVPEIYIYSPSLLEVYKERTIVFDGFVTNFELLDEVAIGDIGTAEFEYREYVELPHPDDSTQMIYAGPAYYFYGEFELEDGYHEIPVVVKSSTGNEGSITRRFYVDTTPATLEIKNLGIVEGSDKVTFEITMKDNFPYLKLYKGDSQIFSYDNLGPGNIKETIIIEQFIVDLVDGENEFVFTLIDASGREVEETITITKESAEKFYEEIPSIEEDIETQENLVLPEIPETPEIEQESENL</sequence>
<dbReference type="InterPro" id="IPR022398">
    <property type="entry name" value="Peptidase_S8_His-AS"/>
</dbReference>
<dbReference type="EMBL" id="VUNQ01000005">
    <property type="protein sequence ID" value="MSU00626.1"/>
    <property type="molecule type" value="Genomic_DNA"/>
</dbReference>
<dbReference type="Gene3D" id="2.60.40.10">
    <property type="entry name" value="Immunoglobulins"/>
    <property type="match status" value="1"/>
</dbReference>
<keyword evidence="2" id="KW-0134">Cell wall</keyword>
<dbReference type="Gene3D" id="2.60.40.1710">
    <property type="entry name" value="Subtilisin-like superfamily"/>
    <property type="match status" value="1"/>
</dbReference>
<feature type="domain" description="PA" evidence="14">
    <location>
        <begin position="441"/>
        <end position="519"/>
    </location>
</feature>
<dbReference type="Pfam" id="PF02225">
    <property type="entry name" value="PA"/>
    <property type="match status" value="1"/>
</dbReference>
<evidence type="ECO:0000256" key="1">
    <source>
        <dbReference type="ARBA" id="ARBA00011073"/>
    </source>
</evidence>
<dbReference type="PANTHER" id="PTHR43806:SF11">
    <property type="entry name" value="CEREVISIN-RELATED"/>
    <property type="match status" value="1"/>
</dbReference>
<keyword evidence="4 9" id="KW-0645">Protease</keyword>
<feature type="active site" description="Charge relay system" evidence="8 9">
    <location>
        <position position="677"/>
    </location>
</feature>
<evidence type="ECO:0000313" key="16">
    <source>
        <dbReference type="EMBL" id="MSU00626.1"/>
    </source>
</evidence>
<dbReference type="InterPro" id="IPR046450">
    <property type="entry name" value="PA_dom_sf"/>
</dbReference>
<evidence type="ECO:0000256" key="5">
    <source>
        <dbReference type="ARBA" id="ARBA00022729"/>
    </source>
</evidence>
<evidence type="ECO:0000259" key="14">
    <source>
        <dbReference type="Pfam" id="PF02225"/>
    </source>
</evidence>
<evidence type="ECO:0000256" key="10">
    <source>
        <dbReference type="RuleBase" id="RU003355"/>
    </source>
</evidence>
<dbReference type="InterPro" id="IPR010435">
    <property type="entry name" value="C5a/SBT2-like_Fn3"/>
</dbReference>
<feature type="signal peptide" evidence="12">
    <location>
        <begin position="1"/>
        <end position="24"/>
    </location>
</feature>
<dbReference type="InterPro" id="IPR000209">
    <property type="entry name" value="Peptidase_S8/S53_dom"/>
</dbReference>
<dbReference type="PROSITE" id="PS00137">
    <property type="entry name" value="SUBTILASE_HIS"/>
    <property type="match status" value="1"/>
</dbReference>
<dbReference type="Pfam" id="PF00082">
    <property type="entry name" value="Peptidase_S8"/>
    <property type="match status" value="1"/>
</dbReference>
<evidence type="ECO:0000259" key="15">
    <source>
        <dbReference type="Pfam" id="PF06280"/>
    </source>
</evidence>